<reference evidence="2 3" key="1">
    <citation type="submission" date="2015-12" db="EMBL/GenBank/DDBJ databases">
        <authorList>
            <person name="Shamseldin A."/>
            <person name="Moawad H."/>
            <person name="Abd El-Rahim W.M."/>
            <person name="Sadowsky M.J."/>
        </authorList>
    </citation>
    <scope>NUCLEOTIDE SEQUENCE [LARGE SCALE GENOMIC DNA]</scope>
    <source>
        <strain evidence="2 3">WF1</strain>
    </source>
</reference>
<sequence>MNMYSEERTAQMAAYFLSKKGLQMAYIKLIKLLYLADRAALLKWGESITGDCFVSMPQGPVLSQTYDLIKGASFSSNDGWDYWIRDEKNYEVSLRQENVIRDNFDELSDAELEILDDVLLEFGNMEKFDIVKYTHDHCAEWENPNGSSYPIKPETIFRALGKNEDEVNALVHHNHTQQQLDSVINQLK</sequence>
<proteinExistence type="predicted"/>
<dbReference type="EMBL" id="LPUF01000001">
    <property type="protein sequence ID" value="OQK18721.1"/>
    <property type="molecule type" value="Genomic_DNA"/>
</dbReference>
<dbReference type="OrthoDB" id="9813053at2"/>
<dbReference type="InterPro" id="IPR025272">
    <property type="entry name" value="SocA_Panacea"/>
</dbReference>
<feature type="domain" description="Antitoxin SocA-like Panacea" evidence="1">
    <location>
        <begin position="29"/>
        <end position="142"/>
    </location>
</feature>
<name>A0A1V8MAV4_9GAMM</name>
<keyword evidence="3" id="KW-1185">Reference proteome</keyword>
<evidence type="ECO:0000313" key="3">
    <source>
        <dbReference type="Proteomes" id="UP000191980"/>
    </source>
</evidence>
<gene>
    <name evidence="2" type="ORF">AU255_09230</name>
</gene>
<protein>
    <recommendedName>
        <fullName evidence="1">Antitoxin SocA-like Panacea domain-containing protein</fullName>
    </recommendedName>
</protein>
<dbReference type="Proteomes" id="UP000191980">
    <property type="component" value="Unassembled WGS sequence"/>
</dbReference>
<dbReference type="AlphaFoldDB" id="A0A1V8MAV4"/>
<dbReference type="Pfam" id="PF13274">
    <property type="entry name" value="SocA_Panacea"/>
    <property type="match status" value="1"/>
</dbReference>
<evidence type="ECO:0000259" key="1">
    <source>
        <dbReference type="Pfam" id="PF13274"/>
    </source>
</evidence>
<organism evidence="2 3">
    <name type="scientific">Methyloprofundus sedimenti</name>
    <dbReference type="NCBI Taxonomy" id="1420851"/>
    <lineage>
        <taxon>Bacteria</taxon>
        <taxon>Pseudomonadati</taxon>
        <taxon>Pseudomonadota</taxon>
        <taxon>Gammaproteobacteria</taxon>
        <taxon>Methylococcales</taxon>
        <taxon>Methylococcaceae</taxon>
        <taxon>Methyloprofundus</taxon>
    </lineage>
</organism>
<accession>A0A1V8MAV4</accession>
<comment type="caution">
    <text evidence="2">The sequence shown here is derived from an EMBL/GenBank/DDBJ whole genome shotgun (WGS) entry which is preliminary data.</text>
</comment>
<evidence type="ECO:0000313" key="2">
    <source>
        <dbReference type="EMBL" id="OQK18721.1"/>
    </source>
</evidence>